<dbReference type="PANTHER" id="PTHR43611:SF3">
    <property type="entry name" value="FLAVIN MONONUCLEOTIDE HYDROLASE 1, CHLOROPLATIC"/>
    <property type="match status" value="1"/>
</dbReference>
<dbReference type="Gene3D" id="1.10.150.240">
    <property type="entry name" value="Putative phosphatase, domain 2"/>
    <property type="match status" value="1"/>
</dbReference>
<sequence>MIKINSVVFDLGNVLIDWDPRYLYRKLFQTDEEVEWFLENICDHDWNLKHDSGQLFSKGILEKSKKYPEYSELIHAWYQRWEEMLGGPIDESVQVLSELKEKGVLLYILSNWSAETYPIAEERFDFLSWFDGKIISGEAGIVKPDLEIYKLLINRHDLNPQHTVFIDDKEENIRAAELLGIHGIHFQNASKLRKDLQMLKLL</sequence>
<accession>A0A381SY07</accession>
<dbReference type="PANTHER" id="PTHR43611">
    <property type="entry name" value="ALPHA-D-GLUCOSE 1-PHOSPHATE PHOSPHATASE"/>
    <property type="match status" value="1"/>
</dbReference>
<proteinExistence type="predicted"/>
<protein>
    <recommendedName>
        <fullName evidence="2">FCP1 homology domain-containing protein</fullName>
    </recommendedName>
</protein>
<dbReference type="InterPro" id="IPR023214">
    <property type="entry name" value="HAD_sf"/>
</dbReference>
<dbReference type="NCBIfam" id="TIGR01509">
    <property type="entry name" value="HAD-SF-IA-v3"/>
    <property type="match status" value="1"/>
</dbReference>
<dbReference type="Gene3D" id="3.40.50.1000">
    <property type="entry name" value="HAD superfamily/HAD-like"/>
    <property type="match status" value="1"/>
</dbReference>
<dbReference type="SFLD" id="SFLDG01129">
    <property type="entry name" value="C1.5:_HAD__Beta-PGM__Phosphata"/>
    <property type="match status" value="1"/>
</dbReference>
<dbReference type="Pfam" id="PF00702">
    <property type="entry name" value="Hydrolase"/>
    <property type="match status" value="1"/>
</dbReference>
<dbReference type="InterPro" id="IPR036412">
    <property type="entry name" value="HAD-like_sf"/>
</dbReference>
<dbReference type="AlphaFoldDB" id="A0A381SY07"/>
<dbReference type="InterPro" id="IPR023198">
    <property type="entry name" value="PGP-like_dom2"/>
</dbReference>
<dbReference type="InterPro" id="IPR006439">
    <property type="entry name" value="HAD-SF_hydro_IA"/>
</dbReference>
<evidence type="ECO:0000313" key="1">
    <source>
        <dbReference type="EMBL" id="SVA08910.1"/>
    </source>
</evidence>
<dbReference type="SUPFAM" id="SSF56784">
    <property type="entry name" value="HAD-like"/>
    <property type="match status" value="1"/>
</dbReference>
<dbReference type="CDD" id="cd02603">
    <property type="entry name" value="HAD_sEH-N_like"/>
    <property type="match status" value="1"/>
</dbReference>
<organism evidence="1">
    <name type="scientific">marine metagenome</name>
    <dbReference type="NCBI Taxonomy" id="408172"/>
    <lineage>
        <taxon>unclassified sequences</taxon>
        <taxon>metagenomes</taxon>
        <taxon>ecological metagenomes</taxon>
    </lineage>
</organism>
<reference evidence="1" key="1">
    <citation type="submission" date="2018-05" db="EMBL/GenBank/DDBJ databases">
        <authorList>
            <person name="Lanie J.A."/>
            <person name="Ng W.-L."/>
            <person name="Kazmierczak K.M."/>
            <person name="Andrzejewski T.M."/>
            <person name="Davidsen T.M."/>
            <person name="Wayne K.J."/>
            <person name="Tettelin H."/>
            <person name="Glass J.I."/>
            <person name="Rusch D."/>
            <person name="Podicherti R."/>
            <person name="Tsui H.-C.T."/>
            <person name="Winkler M.E."/>
        </authorList>
    </citation>
    <scope>NUCLEOTIDE SEQUENCE</scope>
</reference>
<gene>
    <name evidence="1" type="ORF">METZ01_LOCUS61764</name>
</gene>
<name>A0A381SY07_9ZZZZ</name>
<evidence type="ECO:0008006" key="2">
    <source>
        <dbReference type="Google" id="ProtNLM"/>
    </source>
</evidence>
<dbReference type="EMBL" id="UINC01003746">
    <property type="protein sequence ID" value="SVA08910.1"/>
    <property type="molecule type" value="Genomic_DNA"/>
</dbReference>
<dbReference type="SFLD" id="SFLDS00003">
    <property type="entry name" value="Haloacid_Dehalogenase"/>
    <property type="match status" value="1"/>
</dbReference>